<proteinExistence type="predicted"/>
<dbReference type="AlphaFoldDB" id="A0AAI8YWF6"/>
<dbReference type="SMART" id="SM00855">
    <property type="entry name" value="PGAM"/>
    <property type="match status" value="1"/>
</dbReference>
<dbReference type="EMBL" id="CAVMBE010000015">
    <property type="protein sequence ID" value="CAK3949413.1"/>
    <property type="molecule type" value="Genomic_DNA"/>
</dbReference>
<accession>A0AAI8YWF6</accession>
<dbReference type="SUPFAM" id="SSF53254">
    <property type="entry name" value="Phosphoglycerate mutase-like"/>
    <property type="match status" value="1"/>
</dbReference>
<dbReference type="Proteomes" id="UP001296104">
    <property type="component" value="Unassembled WGS sequence"/>
</dbReference>
<dbReference type="GO" id="GO:0050278">
    <property type="term" value="F:sedoheptulose-bisphosphatase activity"/>
    <property type="evidence" value="ECO:0007669"/>
    <property type="project" value="TreeGrafter"/>
</dbReference>
<feature type="binding site" evidence="2">
    <location>
        <position position="72"/>
    </location>
    <ligand>
        <name>substrate</name>
    </ligand>
</feature>
<name>A0AAI8YWF6_9PEZI</name>
<sequence>MPDKDSSTPRVFLIRHGETLWSQSGQFTSKTDIPLTPHGEAQVLSSGKTIYGHSKLIDPAKLAKIYISPRDRARKTYELLTGQTSGYEVTEDLAEWDYGEYEGLKTNEIREKRKEAGLDREVPWDIWRDGCEAHGGESPAQVTARIDSLISEIRALQAPHMKDDQPKDVLLVAHGHLTRAFAKRWLGYDMSFPLSLMMEPGGVGVLSYQHHAIDEPALLLGIGFPLQAKD</sequence>
<evidence type="ECO:0000256" key="1">
    <source>
        <dbReference type="PIRSR" id="PIRSR613078-1"/>
    </source>
</evidence>
<comment type="caution">
    <text evidence="3">The sequence shown here is derived from an EMBL/GenBank/DDBJ whole genome shotgun (WGS) entry which is preliminary data.</text>
</comment>
<evidence type="ECO:0000313" key="4">
    <source>
        <dbReference type="Proteomes" id="UP001296104"/>
    </source>
</evidence>
<feature type="active site" description="Tele-phosphohistidine intermediate" evidence="1">
    <location>
        <position position="16"/>
    </location>
</feature>
<reference evidence="3" key="1">
    <citation type="submission" date="2023-11" db="EMBL/GenBank/DDBJ databases">
        <authorList>
            <person name="Alioto T."/>
            <person name="Alioto T."/>
            <person name="Gomez Garrido J."/>
        </authorList>
    </citation>
    <scope>NUCLEOTIDE SEQUENCE</scope>
</reference>
<organism evidence="3 4">
    <name type="scientific">Lecanosticta acicola</name>
    <dbReference type="NCBI Taxonomy" id="111012"/>
    <lineage>
        <taxon>Eukaryota</taxon>
        <taxon>Fungi</taxon>
        <taxon>Dikarya</taxon>
        <taxon>Ascomycota</taxon>
        <taxon>Pezizomycotina</taxon>
        <taxon>Dothideomycetes</taxon>
        <taxon>Dothideomycetidae</taxon>
        <taxon>Mycosphaerellales</taxon>
        <taxon>Mycosphaerellaceae</taxon>
        <taxon>Lecanosticta</taxon>
    </lineage>
</organism>
<dbReference type="CDD" id="cd07067">
    <property type="entry name" value="HP_PGM_like"/>
    <property type="match status" value="1"/>
</dbReference>
<dbReference type="InterPro" id="IPR050275">
    <property type="entry name" value="PGM_Phosphatase"/>
</dbReference>
<dbReference type="PANTHER" id="PTHR48100">
    <property type="entry name" value="BROAD-SPECIFICITY PHOSPHATASE YOR283W-RELATED"/>
    <property type="match status" value="1"/>
</dbReference>
<evidence type="ECO:0008006" key="5">
    <source>
        <dbReference type="Google" id="ProtNLM"/>
    </source>
</evidence>
<dbReference type="InterPro" id="IPR013078">
    <property type="entry name" value="His_Pase_superF_clade-1"/>
</dbReference>
<keyword evidence="4" id="KW-1185">Reference proteome</keyword>
<protein>
    <recommendedName>
        <fullName evidence="5">Phosphoglycerate mutase</fullName>
    </recommendedName>
</protein>
<gene>
    <name evidence="3" type="ORF">LECACI_7A003241</name>
</gene>
<dbReference type="Gene3D" id="3.40.50.1240">
    <property type="entry name" value="Phosphoglycerate mutase-like"/>
    <property type="match status" value="1"/>
</dbReference>
<dbReference type="Pfam" id="PF00300">
    <property type="entry name" value="His_Phos_1"/>
    <property type="match status" value="1"/>
</dbReference>
<feature type="binding site" evidence="2">
    <location>
        <begin position="95"/>
        <end position="98"/>
    </location>
    <ligand>
        <name>substrate</name>
    </ligand>
</feature>
<dbReference type="GO" id="GO:0046390">
    <property type="term" value="P:ribose phosphate biosynthetic process"/>
    <property type="evidence" value="ECO:0007669"/>
    <property type="project" value="TreeGrafter"/>
</dbReference>
<evidence type="ECO:0000256" key="2">
    <source>
        <dbReference type="PIRSR" id="PIRSR613078-2"/>
    </source>
</evidence>
<dbReference type="PANTHER" id="PTHR48100:SF15">
    <property type="entry name" value="SEDOHEPTULOSE 1,7-BISPHOSPHATASE"/>
    <property type="match status" value="1"/>
</dbReference>
<dbReference type="InterPro" id="IPR029033">
    <property type="entry name" value="His_PPase_superfam"/>
</dbReference>
<feature type="active site" description="Proton donor/acceptor" evidence="1">
    <location>
        <position position="95"/>
    </location>
</feature>
<evidence type="ECO:0000313" key="3">
    <source>
        <dbReference type="EMBL" id="CAK3949413.1"/>
    </source>
</evidence>